<accession>A0A1G2I7M0</accession>
<name>A0A1G2I7M0_9BACT</name>
<dbReference type="Proteomes" id="UP000179214">
    <property type="component" value="Unassembled WGS sequence"/>
</dbReference>
<evidence type="ECO:0000313" key="1">
    <source>
        <dbReference type="EMBL" id="OGZ70705.1"/>
    </source>
</evidence>
<gene>
    <name evidence="1" type="ORF">A3F47_01860</name>
</gene>
<protein>
    <submittedName>
        <fullName evidence="1">Uncharacterized protein</fullName>
    </submittedName>
</protein>
<evidence type="ECO:0000313" key="2">
    <source>
        <dbReference type="Proteomes" id="UP000179214"/>
    </source>
</evidence>
<dbReference type="AlphaFoldDB" id="A0A1G2I7M0"/>
<organism evidence="1 2">
    <name type="scientific">Candidatus Staskawiczbacteria bacterium RIFCSPHIGHO2_12_FULL_38_11</name>
    <dbReference type="NCBI Taxonomy" id="1802209"/>
    <lineage>
        <taxon>Bacteria</taxon>
        <taxon>Candidatus Staskawicziibacteriota</taxon>
    </lineage>
</organism>
<reference evidence="1 2" key="1">
    <citation type="journal article" date="2016" name="Nat. Commun.">
        <title>Thousands of microbial genomes shed light on interconnected biogeochemical processes in an aquifer system.</title>
        <authorList>
            <person name="Anantharaman K."/>
            <person name="Brown C.T."/>
            <person name="Hug L.A."/>
            <person name="Sharon I."/>
            <person name="Castelle C.J."/>
            <person name="Probst A.J."/>
            <person name="Thomas B.C."/>
            <person name="Singh A."/>
            <person name="Wilkins M.J."/>
            <person name="Karaoz U."/>
            <person name="Brodie E.L."/>
            <person name="Williams K.H."/>
            <person name="Hubbard S.S."/>
            <person name="Banfield J.F."/>
        </authorList>
    </citation>
    <scope>NUCLEOTIDE SEQUENCE [LARGE SCALE GENOMIC DNA]</scope>
</reference>
<dbReference type="EMBL" id="MHOV01000004">
    <property type="protein sequence ID" value="OGZ70705.1"/>
    <property type="molecule type" value="Genomic_DNA"/>
</dbReference>
<proteinExistence type="predicted"/>
<comment type="caution">
    <text evidence="1">The sequence shown here is derived from an EMBL/GenBank/DDBJ whole genome shotgun (WGS) entry which is preliminary data.</text>
</comment>
<sequence length="157" mass="17396">MKIAMISYNTFVSGQENGWNVGEQGSVLLLQNSDGRVWGTSQSKPLNNPNRNEEWHGETRAIVDPLWELLEKELPTIDKVVFYVGSTGAERVIELAAKHGLDPQRAIFVFCNCNYSVKNGLVKSRGFSCSKVMGCECGGHATMNRIYQNFLAGRGLP</sequence>